<organism evidence="2 3">
    <name type="scientific">Mucor lusitanicus CBS 277.49</name>
    <dbReference type="NCBI Taxonomy" id="747725"/>
    <lineage>
        <taxon>Eukaryota</taxon>
        <taxon>Fungi</taxon>
        <taxon>Fungi incertae sedis</taxon>
        <taxon>Mucoromycota</taxon>
        <taxon>Mucoromycotina</taxon>
        <taxon>Mucoromycetes</taxon>
        <taxon>Mucorales</taxon>
        <taxon>Mucorineae</taxon>
        <taxon>Mucoraceae</taxon>
        <taxon>Mucor</taxon>
    </lineage>
</organism>
<feature type="compositionally biased region" description="Low complexity" evidence="1">
    <location>
        <begin position="68"/>
        <end position="86"/>
    </location>
</feature>
<accession>A0A168N504</accession>
<evidence type="ECO:0000256" key="1">
    <source>
        <dbReference type="SAM" id="MobiDB-lite"/>
    </source>
</evidence>
<evidence type="ECO:0000313" key="2">
    <source>
        <dbReference type="EMBL" id="OAD05791.1"/>
    </source>
</evidence>
<name>A0A168N504_MUCCL</name>
<feature type="compositionally biased region" description="Low complexity" evidence="1">
    <location>
        <begin position="1"/>
        <end position="19"/>
    </location>
</feature>
<dbReference type="VEuPathDB" id="FungiDB:MUCCIDRAFT_106346"/>
<keyword evidence="3" id="KW-1185">Reference proteome</keyword>
<dbReference type="Proteomes" id="UP000077051">
    <property type="component" value="Unassembled WGS sequence"/>
</dbReference>
<comment type="caution">
    <text evidence="2">The sequence shown here is derived from an EMBL/GenBank/DDBJ whole genome shotgun (WGS) entry which is preliminary data.</text>
</comment>
<gene>
    <name evidence="2" type="ORF">MUCCIDRAFT_106346</name>
</gene>
<evidence type="ECO:0000313" key="3">
    <source>
        <dbReference type="Proteomes" id="UP000077051"/>
    </source>
</evidence>
<dbReference type="EMBL" id="AMYB01000002">
    <property type="protein sequence ID" value="OAD05791.1"/>
    <property type="molecule type" value="Genomic_DNA"/>
</dbReference>
<feature type="compositionally biased region" description="Polar residues" evidence="1">
    <location>
        <begin position="58"/>
        <end position="67"/>
    </location>
</feature>
<dbReference type="AlphaFoldDB" id="A0A168N504"/>
<feature type="region of interest" description="Disordered" evidence="1">
    <location>
        <begin position="1"/>
        <end position="25"/>
    </location>
</feature>
<proteinExistence type="predicted"/>
<feature type="region of interest" description="Disordered" evidence="1">
    <location>
        <begin position="55"/>
        <end position="87"/>
    </location>
</feature>
<reference evidence="2 3" key="1">
    <citation type="submission" date="2015-06" db="EMBL/GenBank/DDBJ databases">
        <title>Expansion of signal transduction pathways in fungi by whole-genome duplication.</title>
        <authorList>
            <consortium name="DOE Joint Genome Institute"/>
            <person name="Corrochano L.M."/>
            <person name="Kuo A."/>
            <person name="Marcet-Houben M."/>
            <person name="Polaino S."/>
            <person name="Salamov A."/>
            <person name="Villalobos J.M."/>
            <person name="Alvarez M.I."/>
            <person name="Avalos J."/>
            <person name="Benito E.P."/>
            <person name="Benoit I."/>
            <person name="Burger G."/>
            <person name="Camino L.P."/>
            <person name="Canovas D."/>
            <person name="Cerda-Olmedo E."/>
            <person name="Cheng J.-F."/>
            <person name="Dominguez A."/>
            <person name="Elias M."/>
            <person name="Eslava A.P."/>
            <person name="Glaser F."/>
            <person name="Grimwood J."/>
            <person name="Gutierrez G."/>
            <person name="Heitman J."/>
            <person name="Henrissat B."/>
            <person name="Iturriaga E.A."/>
            <person name="Lang B.F."/>
            <person name="Lavin J.L."/>
            <person name="Lee S."/>
            <person name="Li W."/>
            <person name="Lindquist E."/>
            <person name="Lopez-Garcia S."/>
            <person name="Luque E.M."/>
            <person name="Marcos A.T."/>
            <person name="Martin J."/>
            <person name="Mccluskey K."/>
            <person name="Medina H.R."/>
            <person name="Miralles-Duran A."/>
            <person name="Miyazaki A."/>
            <person name="Munoz-Torres E."/>
            <person name="Oguiza J.A."/>
            <person name="Ohm R."/>
            <person name="Olmedo M."/>
            <person name="Orejas M."/>
            <person name="Ortiz-Castellanos L."/>
            <person name="Pisabarro A.G."/>
            <person name="Rodriguez-Romero J."/>
            <person name="Ruiz-Herrera J."/>
            <person name="Ruiz-Vazquez R."/>
            <person name="Sanz C."/>
            <person name="Schackwitz W."/>
            <person name="Schmutz J."/>
            <person name="Shahriari M."/>
            <person name="Shelest E."/>
            <person name="Silva-Franco F."/>
            <person name="Soanes D."/>
            <person name="Syed K."/>
            <person name="Tagua V.G."/>
            <person name="Talbot N.J."/>
            <person name="Thon M."/>
            <person name="De Vries R.P."/>
            <person name="Wiebenga A."/>
            <person name="Yadav J.S."/>
            <person name="Braun E.L."/>
            <person name="Baker S."/>
            <person name="Garre V."/>
            <person name="Horwitz B."/>
            <person name="Torres-Martinez S."/>
            <person name="Idnurm A."/>
            <person name="Herrera-Estrella A."/>
            <person name="Gabaldon T."/>
            <person name="Grigoriev I.V."/>
        </authorList>
    </citation>
    <scope>NUCLEOTIDE SEQUENCE [LARGE SCALE GENOMIC DNA]</scope>
    <source>
        <strain evidence="2 3">CBS 277.49</strain>
    </source>
</reference>
<sequence>MTLSHSSNMLLHSSTSSSTIKTPPRTTSLKFRQMIMNSPPSSLLSMFDDDFEQIDLNAPSTNSAGRNSHSTTTSSSTTTTSSSSTTCCDDDLTLESMSNVIAAAIELSMSNNKRLSSLSAGNASIKYTKKWPKKKENRFSKHLFRWSSNPITPSPTTPTLPKPMRVYDDGKQELLYRGIRVQEVPATLDPMIIPPLDCHPDSLLQRPQFARISY</sequence>
<dbReference type="OrthoDB" id="2423722at2759"/>
<protein>
    <submittedName>
        <fullName evidence="2">Uncharacterized protein</fullName>
    </submittedName>
</protein>